<dbReference type="OrthoDB" id="7289984at2759"/>
<evidence type="ECO:0000313" key="1">
    <source>
        <dbReference type="EMBL" id="KAF1828687.1"/>
    </source>
</evidence>
<gene>
    <name evidence="1" type="ORF">BDW02DRAFT_603213</name>
</gene>
<dbReference type="Gene3D" id="3.40.50.720">
    <property type="entry name" value="NAD(P)-binding Rossmann-like Domain"/>
    <property type="match status" value="1"/>
</dbReference>
<accession>A0A6A5K2B3</accession>
<dbReference type="GO" id="GO:0016616">
    <property type="term" value="F:oxidoreductase activity, acting on the CH-OH group of donors, NAD or NADP as acceptor"/>
    <property type="evidence" value="ECO:0007669"/>
    <property type="project" value="TreeGrafter"/>
</dbReference>
<protein>
    <recommendedName>
        <fullName evidence="3">NAD(P)-binding protein</fullName>
    </recommendedName>
</protein>
<dbReference type="AlphaFoldDB" id="A0A6A5K2B3"/>
<reference evidence="1" key="1">
    <citation type="submission" date="2020-01" db="EMBL/GenBank/DDBJ databases">
        <authorList>
            <consortium name="DOE Joint Genome Institute"/>
            <person name="Haridas S."/>
            <person name="Albert R."/>
            <person name="Binder M."/>
            <person name="Bloem J."/>
            <person name="Labutti K."/>
            <person name="Salamov A."/>
            <person name="Andreopoulos B."/>
            <person name="Baker S.E."/>
            <person name="Barry K."/>
            <person name="Bills G."/>
            <person name="Bluhm B.H."/>
            <person name="Cannon C."/>
            <person name="Castanera R."/>
            <person name="Culley D.E."/>
            <person name="Daum C."/>
            <person name="Ezra D."/>
            <person name="Gonzalez J.B."/>
            <person name="Henrissat B."/>
            <person name="Kuo A."/>
            <person name="Liang C."/>
            <person name="Lipzen A."/>
            <person name="Lutzoni F."/>
            <person name="Magnuson J."/>
            <person name="Mondo S."/>
            <person name="Nolan M."/>
            <person name="Ohm R."/>
            <person name="Pangilinan J."/>
            <person name="Park H.-J."/>
            <person name="Ramirez L."/>
            <person name="Alfaro M."/>
            <person name="Sun H."/>
            <person name="Tritt A."/>
            <person name="Yoshinaga Y."/>
            <person name="Zwiers L.-H."/>
            <person name="Turgeon B.G."/>
            <person name="Goodwin S.B."/>
            <person name="Spatafora J.W."/>
            <person name="Crous P.W."/>
            <person name="Grigoriev I.V."/>
        </authorList>
    </citation>
    <scope>NUCLEOTIDE SEQUENCE</scope>
    <source>
        <strain evidence="1">P77</strain>
    </source>
</reference>
<evidence type="ECO:0000313" key="2">
    <source>
        <dbReference type="Proteomes" id="UP000800040"/>
    </source>
</evidence>
<dbReference type="EMBL" id="ML975510">
    <property type="protein sequence ID" value="KAF1828687.1"/>
    <property type="molecule type" value="Genomic_DNA"/>
</dbReference>
<evidence type="ECO:0008006" key="3">
    <source>
        <dbReference type="Google" id="ProtNLM"/>
    </source>
</evidence>
<sequence length="99" mass="10524">MSSYLITGASRGIGFGFLEHLSATPTNTVIGLVRDTATTETKIRAWNRSNVHLVAGDLSDYDSLKRAVDATSNITGGKLDYLIANAALLAGEMRPLSVL</sequence>
<keyword evidence="2" id="KW-1185">Reference proteome</keyword>
<name>A0A6A5K2B3_9PLEO</name>
<dbReference type="PRINTS" id="PR00081">
    <property type="entry name" value="GDHRDH"/>
</dbReference>
<dbReference type="PANTHER" id="PTHR45458">
    <property type="entry name" value="SHORT-CHAIN DEHYDROGENASE/REDUCTASE SDR"/>
    <property type="match status" value="1"/>
</dbReference>
<proteinExistence type="predicted"/>
<organism evidence="1 2">
    <name type="scientific">Decorospora gaudefroyi</name>
    <dbReference type="NCBI Taxonomy" id="184978"/>
    <lineage>
        <taxon>Eukaryota</taxon>
        <taxon>Fungi</taxon>
        <taxon>Dikarya</taxon>
        <taxon>Ascomycota</taxon>
        <taxon>Pezizomycotina</taxon>
        <taxon>Dothideomycetes</taxon>
        <taxon>Pleosporomycetidae</taxon>
        <taxon>Pleosporales</taxon>
        <taxon>Pleosporineae</taxon>
        <taxon>Pleosporaceae</taxon>
        <taxon>Decorospora</taxon>
    </lineage>
</organism>
<dbReference type="InterPro" id="IPR052184">
    <property type="entry name" value="SDR_enzymes"/>
</dbReference>
<dbReference type="Pfam" id="PF00106">
    <property type="entry name" value="adh_short"/>
    <property type="match status" value="1"/>
</dbReference>
<dbReference type="InterPro" id="IPR036291">
    <property type="entry name" value="NAD(P)-bd_dom_sf"/>
</dbReference>
<dbReference type="SUPFAM" id="SSF51735">
    <property type="entry name" value="NAD(P)-binding Rossmann-fold domains"/>
    <property type="match status" value="1"/>
</dbReference>
<dbReference type="PANTHER" id="PTHR45458:SF3">
    <property type="entry name" value="CHAIN DEHYDROGENASE (ATSC), PUTATIVE-RELATED"/>
    <property type="match status" value="1"/>
</dbReference>
<dbReference type="Proteomes" id="UP000800040">
    <property type="component" value="Unassembled WGS sequence"/>
</dbReference>
<dbReference type="InterPro" id="IPR002347">
    <property type="entry name" value="SDR_fam"/>
</dbReference>